<evidence type="ECO:0000313" key="2">
    <source>
        <dbReference type="EMBL" id="KAF6735560.1"/>
    </source>
</evidence>
<accession>A0A834FJW1</accession>
<organism evidence="2 3">
    <name type="scientific">Oryzias melastigma</name>
    <name type="common">Marine medaka</name>
    <dbReference type="NCBI Taxonomy" id="30732"/>
    <lineage>
        <taxon>Eukaryota</taxon>
        <taxon>Metazoa</taxon>
        <taxon>Chordata</taxon>
        <taxon>Craniata</taxon>
        <taxon>Vertebrata</taxon>
        <taxon>Euteleostomi</taxon>
        <taxon>Actinopterygii</taxon>
        <taxon>Neopterygii</taxon>
        <taxon>Teleostei</taxon>
        <taxon>Neoteleostei</taxon>
        <taxon>Acanthomorphata</taxon>
        <taxon>Ovalentaria</taxon>
        <taxon>Atherinomorphae</taxon>
        <taxon>Beloniformes</taxon>
        <taxon>Adrianichthyidae</taxon>
        <taxon>Oryziinae</taxon>
        <taxon>Oryzias</taxon>
    </lineage>
</organism>
<name>A0A834FJW1_ORYME</name>
<protein>
    <submittedName>
        <fullName evidence="2">Uncharacterized protein</fullName>
    </submittedName>
</protein>
<dbReference type="AlphaFoldDB" id="A0A834FJW1"/>
<dbReference type="Proteomes" id="UP000646548">
    <property type="component" value="Unassembled WGS sequence"/>
</dbReference>
<evidence type="ECO:0000313" key="3">
    <source>
        <dbReference type="Proteomes" id="UP000646548"/>
    </source>
</evidence>
<gene>
    <name evidence="2" type="ORF">FQA47_002259</name>
</gene>
<reference evidence="2" key="1">
    <citation type="journal article" name="BMC Genomics">
        <title>Long-read sequencing and de novo genome assembly of marine medaka (Oryzias melastigma).</title>
        <authorList>
            <person name="Liang P."/>
            <person name="Saqib H.S.A."/>
            <person name="Ni X."/>
            <person name="Shen Y."/>
        </authorList>
    </citation>
    <scope>NUCLEOTIDE SEQUENCE</scope>
    <source>
        <strain evidence="2">Bigg-433</strain>
    </source>
</reference>
<feature type="compositionally biased region" description="Basic and acidic residues" evidence="1">
    <location>
        <begin position="37"/>
        <end position="51"/>
    </location>
</feature>
<evidence type="ECO:0000256" key="1">
    <source>
        <dbReference type="SAM" id="MobiDB-lite"/>
    </source>
</evidence>
<comment type="caution">
    <text evidence="2">The sequence shown here is derived from an EMBL/GenBank/DDBJ whole genome shotgun (WGS) entry which is preliminary data.</text>
</comment>
<proteinExistence type="predicted"/>
<dbReference type="EMBL" id="WKFB01000103">
    <property type="protein sequence ID" value="KAF6735560.1"/>
    <property type="molecule type" value="Genomic_DNA"/>
</dbReference>
<sequence>MFDPHQIHSRMQDPDDPEADSPSASTLPPPLHPSYPSEDRASTGKHTDTRTRCHPPGACADSSYLEREARFVPSFNPTLLLLPCRAHAAHARAFSRTGLTQRDSAGAECTGNARGSGVTSMCDWGEMGARL</sequence>
<feature type="region of interest" description="Disordered" evidence="1">
    <location>
        <begin position="1"/>
        <end position="58"/>
    </location>
</feature>